<keyword evidence="2" id="KW-0472">Membrane</keyword>
<organism evidence="3 4">
    <name type="scientific">Nocardia cyriacigeorgica</name>
    <dbReference type="NCBI Taxonomy" id="135487"/>
    <lineage>
        <taxon>Bacteria</taxon>
        <taxon>Bacillati</taxon>
        <taxon>Actinomycetota</taxon>
        <taxon>Actinomycetes</taxon>
        <taxon>Mycobacteriales</taxon>
        <taxon>Nocardiaceae</taxon>
        <taxon>Nocardia</taxon>
    </lineage>
</organism>
<dbReference type="RefSeq" id="WP_138447858.1">
    <property type="nucleotide sequence ID" value="NZ_VBUT01000004.1"/>
</dbReference>
<keyword evidence="2" id="KW-0812">Transmembrane</keyword>
<feature type="compositionally biased region" description="Low complexity" evidence="1">
    <location>
        <begin position="30"/>
        <end position="39"/>
    </location>
</feature>
<keyword evidence="2" id="KW-1133">Transmembrane helix</keyword>
<dbReference type="AlphaFoldDB" id="A0A5R8NS28"/>
<accession>A0A5R8NS28</accession>
<proteinExistence type="predicted"/>
<reference evidence="3 4" key="1">
    <citation type="submission" date="2019-05" db="EMBL/GenBank/DDBJ databases">
        <title>Genomes sequences of two Nocardia cyriacigeorgica environmental isolates, type strains Nocardia asteroides ATCC 19247 and Nocardia cyriacigeorgica DSM 44484.</title>
        <authorList>
            <person name="Vautrin F."/>
            <person name="Bergeron E."/>
            <person name="Dubost A."/>
            <person name="Abrouk D."/>
            <person name="Rodriguez Nava V."/>
            <person name="Pujic P."/>
        </authorList>
    </citation>
    <scope>NUCLEOTIDE SEQUENCE [LARGE SCALE GENOMIC DNA]</scope>
    <source>
        <strain evidence="3 4">EML 446</strain>
    </source>
</reference>
<name>A0A5R8NS28_9NOCA</name>
<feature type="compositionally biased region" description="Pro residues" evidence="1">
    <location>
        <begin position="15"/>
        <end position="29"/>
    </location>
</feature>
<evidence type="ECO:0000256" key="2">
    <source>
        <dbReference type="SAM" id="Phobius"/>
    </source>
</evidence>
<evidence type="ECO:0000313" key="3">
    <source>
        <dbReference type="EMBL" id="TLF78486.1"/>
    </source>
</evidence>
<sequence>MSYPYGHPGQGRPGYPAPPHGYGPPPGYGAPPAYGQPPGYGYPPQPPQQQASGGTGITAGILAMICGALYVWGVIRAVQLTNQLGAPVVSGARRRGGGGSSSRSDVDIDFDLSQNTADIMLWLTGLIAFLMLLGGLLLVCRTKFGRVTVIIASVLALINIAWAISIIGSMVGQMFLDLALVVAVLILASLSATGRWIRAPRTPAVAAAPMYGQYPYR</sequence>
<feature type="transmembrane region" description="Helical" evidence="2">
    <location>
        <begin position="147"/>
        <end position="168"/>
    </location>
</feature>
<evidence type="ECO:0000313" key="4">
    <source>
        <dbReference type="Proteomes" id="UP000306378"/>
    </source>
</evidence>
<dbReference type="Proteomes" id="UP000306378">
    <property type="component" value="Unassembled WGS sequence"/>
</dbReference>
<evidence type="ECO:0000256" key="1">
    <source>
        <dbReference type="SAM" id="MobiDB-lite"/>
    </source>
</evidence>
<dbReference type="EMBL" id="VBUT01000004">
    <property type="protein sequence ID" value="TLF78486.1"/>
    <property type="molecule type" value="Genomic_DNA"/>
</dbReference>
<feature type="region of interest" description="Disordered" evidence="1">
    <location>
        <begin position="1"/>
        <end position="53"/>
    </location>
</feature>
<protein>
    <submittedName>
        <fullName evidence="3">Uncharacterized protein</fullName>
    </submittedName>
</protein>
<feature type="transmembrane region" description="Helical" evidence="2">
    <location>
        <begin position="56"/>
        <end position="75"/>
    </location>
</feature>
<comment type="caution">
    <text evidence="3">The sequence shown here is derived from an EMBL/GenBank/DDBJ whole genome shotgun (WGS) entry which is preliminary data.</text>
</comment>
<feature type="transmembrane region" description="Helical" evidence="2">
    <location>
        <begin position="174"/>
        <end position="192"/>
    </location>
</feature>
<gene>
    <name evidence="3" type="ORF">FEK34_11700</name>
</gene>
<feature type="transmembrane region" description="Helical" evidence="2">
    <location>
        <begin position="119"/>
        <end position="140"/>
    </location>
</feature>